<dbReference type="CDD" id="cd00221">
    <property type="entry name" value="Vsr"/>
    <property type="match status" value="1"/>
</dbReference>
<evidence type="ECO:0000256" key="6">
    <source>
        <dbReference type="ARBA" id="ARBA00029466"/>
    </source>
</evidence>
<keyword evidence="1" id="KW-0540">Nuclease</keyword>
<proteinExistence type="inferred from homology"/>
<dbReference type="Gene3D" id="3.40.960.10">
    <property type="entry name" value="VSR Endonuclease"/>
    <property type="match status" value="1"/>
</dbReference>
<evidence type="ECO:0000313" key="7">
    <source>
        <dbReference type="EMBL" id="MBK1844776.1"/>
    </source>
</evidence>
<reference evidence="7" key="1">
    <citation type="submission" date="2021-01" db="EMBL/GenBank/DDBJ databases">
        <title>Characterization of Corynebacterium spp. from penguins.</title>
        <authorList>
            <person name="Svec P."/>
        </authorList>
    </citation>
    <scope>NUCLEOTIDE SEQUENCE</scope>
    <source>
        <strain evidence="7">CCM 8835</strain>
    </source>
</reference>
<dbReference type="EMBL" id="JAENIP010000014">
    <property type="protein sequence ID" value="MBK1844776.1"/>
    <property type="molecule type" value="Genomic_DNA"/>
</dbReference>
<name>A0ABS1FMX4_9CORY</name>
<evidence type="ECO:0000256" key="3">
    <source>
        <dbReference type="ARBA" id="ARBA00022763"/>
    </source>
</evidence>
<keyword evidence="4" id="KW-0378">Hydrolase</keyword>
<evidence type="ECO:0000256" key="4">
    <source>
        <dbReference type="ARBA" id="ARBA00022801"/>
    </source>
</evidence>
<organism evidence="7 8">
    <name type="scientific">Corynebacterium antarcticum</name>
    <dbReference type="NCBI Taxonomy" id="2800405"/>
    <lineage>
        <taxon>Bacteria</taxon>
        <taxon>Bacillati</taxon>
        <taxon>Actinomycetota</taxon>
        <taxon>Actinomycetes</taxon>
        <taxon>Mycobacteriales</taxon>
        <taxon>Corynebacteriaceae</taxon>
        <taxon>Corynebacterium</taxon>
    </lineage>
</organism>
<dbReference type="Proteomes" id="UP000650005">
    <property type="component" value="Unassembled WGS sequence"/>
</dbReference>
<dbReference type="InterPro" id="IPR011335">
    <property type="entry name" value="Restrct_endonuc-II-like"/>
</dbReference>
<dbReference type="GO" id="GO:0004519">
    <property type="term" value="F:endonuclease activity"/>
    <property type="evidence" value="ECO:0007669"/>
    <property type="project" value="UniProtKB-KW"/>
</dbReference>
<gene>
    <name evidence="7" type="ORF">JIM95_09345</name>
</gene>
<keyword evidence="3" id="KW-0227">DNA damage</keyword>
<keyword evidence="8" id="KW-1185">Reference proteome</keyword>
<protein>
    <submittedName>
        <fullName evidence="7">Very short patch repair endonuclease</fullName>
    </submittedName>
</protein>
<evidence type="ECO:0000313" key="8">
    <source>
        <dbReference type="Proteomes" id="UP000650005"/>
    </source>
</evidence>
<comment type="similarity">
    <text evidence="6">Belongs to the Vsr family.</text>
</comment>
<dbReference type="InterPro" id="IPR004603">
    <property type="entry name" value="DNA_mismatch_endonuc_vsr"/>
</dbReference>
<dbReference type="Pfam" id="PF03852">
    <property type="entry name" value="Vsr"/>
    <property type="match status" value="1"/>
</dbReference>
<dbReference type="NCBIfam" id="TIGR00632">
    <property type="entry name" value="vsr"/>
    <property type="match status" value="1"/>
</dbReference>
<dbReference type="RefSeq" id="WP_200260177.1">
    <property type="nucleotide sequence ID" value="NZ_JAENIP020000003.1"/>
</dbReference>
<evidence type="ECO:0000256" key="1">
    <source>
        <dbReference type="ARBA" id="ARBA00022722"/>
    </source>
</evidence>
<sequence>MESPGKRRPNHGRPLPLNETVTRQMKKMPRRGSGPELSLRRELFRRGLRFRVNVGGLPGSPDIVFTAARIAVFVDGCFWHGCPIHATSPKNNRRWWEEKIAANRERDRRKDLELERLGWTSLHYWEHDDTEEIADEIEWLWRQLR</sequence>
<dbReference type="SUPFAM" id="SSF52980">
    <property type="entry name" value="Restriction endonuclease-like"/>
    <property type="match status" value="1"/>
</dbReference>
<comment type="caution">
    <text evidence="7">The sequence shown here is derived from an EMBL/GenBank/DDBJ whole genome shotgun (WGS) entry which is preliminary data.</text>
</comment>
<accession>A0ABS1FMX4</accession>
<keyword evidence="5" id="KW-0234">DNA repair</keyword>
<evidence type="ECO:0000256" key="5">
    <source>
        <dbReference type="ARBA" id="ARBA00023204"/>
    </source>
</evidence>
<evidence type="ECO:0000256" key="2">
    <source>
        <dbReference type="ARBA" id="ARBA00022759"/>
    </source>
</evidence>
<keyword evidence="2 7" id="KW-0255">Endonuclease</keyword>